<proteinExistence type="predicted"/>
<dbReference type="EMBL" id="CADEPM010000004">
    <property type="protein sequence ID" value="CAB3403772.1"/>
    <property type="molecule type" value="Genomic_DNA"/>
</dbReference>
<comment type="caution">
    <text evidence="2">The sequence shown here is derived from an EMBL/GenBank/DDBJ whole genome shotgun (WGS) entry which is preliminary data.</text>
</comment>
<dbReference type="PANTHER" id="PTHR36520:SF2">
    <property type="entry name" value="CONSERVED SECRETED PROTEIN"/>
    <property type="match status" value="1"/>
</dbReference>
<protein>
    <submittedName>
        <fullName evidence="2">Uncharacterized protein</fullName>
    </submittedName>
</protein>
<evidence type="ECO:0000313" key="3">
    <source>
        <dbReference type="Proteomes" id="UP000494206"/>
    </source>
</evidence>
<dbReference type="PANTHER" id="PTHR36520">
    <property type="entry name" value="PROTEIN CBG13000-RELATED"/>
    <property type="match status" value="1"/>
</dbReference>
<keyword evidence="3" id="KW-1185">Reference proteome</keyword>
<reference evidence="2 3" key="1">
    <citation type="submission" date="2020-04" db="EMBL/GenBank/DDBJ databases">
        <authorList>
            <person name="Laetsch R D."/>
            <person name="Stevens L."/>
            <person name="Kumar S."/>
            <person name="Blaxter L. M."/>
        </authorList>
    </citation>
    <scope>NUCLEOTIDE SEQUENCE [LARGE SCALE GENOMIC DNA]</scope>
</reference>
<keyword evidence="1" id="KW-0732">Signal</keyword>
<feature type="chain" id="PRO_5035875700" evidence="1">
    <location>
        <begin position="16"/>
        <end position="758"/>
    </location>
</feature>
<dbReference type="AlphaFoldDB" id="A0A8S1EW95"/>
<feature type="signal peptide" evidence="1">
    <location>
        <begin position="1"/>
        <end position="15"/>
    </location>
</feature>
<organism evidence="2 3">
    <name type="scientific">Caenorhabditis bovis</name>
    <dbReference type="NCBI Taxonomy" id="2654633"/>
    <lineage>
        <taxon>Eukaryota</taxon>
        <taxon>Metazoa</taxon>
        <taxon>Ecdysozoa</taxon>
        <taxon>Nematoda</taxon>
        <taxon>Chromadorea</taxon>
        <taxon>Rhabditida</taxon>
        <taxon>Rhabditina</taxon>
        <taxon>Rhabditomorpha</taxon>
        <taxon>Rhabditoidea</taxon>
        <taxon>Rhabditidae</taxon>
        <taxon>Peloderinae</taxon>
        <taxon>Caenorhabditis</taxon>
    </lineage>
</organism>
<accession>A0A8S1EW95</accession>
<evidence type="ECO:0000256" key="1">
    <source>
        <dbReference type="SAM" id="SignalP"/>
    </source>
</evidence>
<name>A0A8S1EW95_9PELO</name>
<sequence>MIIVPFLLLFPCVLTQKLDLQNRGETDSDEIDDEDVNIEKSMTDFLYKRMKQDFGLKKRFPPDVYSIPGPQEPLPGRTHQGDYWPVFPFQNQYSGGLDLDPSISRHIGGDMNIAVPSWGLLDIYGRFFNRISDTTTKLGYINHPVNMMDLEKDDFTRLMSDPGLTHNRLIHPKLPLGKLAKSYVPVSCKPPMCNPYQMNLGVGVEHDIGGHDGIEGDIDVPMPISKGLAYRFPISGKVYYDLDNITISYGQNLAPIEPFSSLFDYQKHRDPALGIPRRFDRSVPEYGPSKPMFRRGMSSEIALLRYNGMLEELELRNFEAQVEMEAQMYGQLLGNQYLSATENKLNLQNEGSDEEVEPDDDEPLMAKSVQDFLFRRMNQDLGIKKPLKPLPYRIPGAQEPLPGRSHHGDYFPVFPFQNQFSAGLDLDPGISRHMGGGMNIAVPTWGMMDWYGRAYYSRTSDTTTKIGYLNHPVNMLDLEKDDFVKLMSDPKLQHNRKAHPTIPLGTVPRRYRPISCKPPLCNPYHGTFAIGIEHDFGGGDGFEGDIDVPMPVSKGIGYRFPFSGNIYYKLANMSVSYGQNLAPIEPFSSLFDYQKHRDPALGIPRRWTRSTTELHNSMVRRSRPIHRNPQIEMLQYYGMLEEMELRKFEAQVQMEAQIYGQLLENPFSSSIMPRQTPFINQNDCFCWMHMLQKNYQGRVLHGTRKSNTYLQTVRNPYTRKRKYLQYMETPQSLQIYPKSSNLNDYAQMYDSIYQPFPL</sequence>
<dbReference type="OrthoDB" id="5794824at2759"/>
<evidence type="ECO:0000313" key="2">
    <source>
        <dbReference type="EMBL" id="CAB3403772.1"/>
    </source>
</evidence>
<gene>
    <name evidence="2" type="ORF">CBOVIS_LOCUS6191</name>
</gene>
<dbReference type="Proteomes" id="UP000494206">
    <property type="component" value="Unassembled WGS sequence"/>
</dbReference>